<evidence type="ECO:0000313" key="2">
    <source>
        <dbReference type="EMBL" id="KAF5788781.1"/>
    </source>
</evidence>
<evidence type="ECO:0000313" key="3">
    <source>
        <dbReference type="Proteomes" id="UP000215914"/>
    </source>
</evidence>
<comment type="caution">
    <text evidence="2">The sequence shown here is derived from an EMBL/GenBank/DDBJ whole genome shotgun (WGS) entry which is preliminary data.</text>
</comment>
<keyword evidence="3" id="KW-1185">Reference proteome</keyword>
<proteinExistence type="predicted"/>
<dbReference type="Gramene" id="mRNA:HanXRQr2_Chr09g0363041">
    <property type="protein sequence ID" value="CDS:HanXRQr2_Chr09g0363041.1"/>
    <property type="gene ID" value="HanXRQr2_Chr09g0363041"/>
</dbReference>
<reference evidence="2" key="1">
    <citation type="journal article" date="2017" name="Nature">
        <title>The sunflower genome provides insights into oil metabolism, flowering and Asterid evolution.</title>
        <authorList>
            <person name="Badouin H."/>
            <person name="Gouzy J."/>
            <person name="Grassa C.J."/>
            <person name="Murat F."/>
            <person name="Staton S.E."/>
            <person name="Cottret L."/>
            <person name="Lelandais-Briere C."/>
            <person name="Owens G.L."/>
            <person name="Carrere S."/>
            <person name="Mayjonade B."/>
            <person name="Legrand L."/>
            <person name="Gill N."/>
            <person name="Kane N.C."/>
            <person name="Bowers J.E."/>
            <person name="Hubner S."/>
            <person name="Bellec A."/>
            <person name="Berard A."/>
            <person name="Berges H."/>
            <person name="Blanchet N."/>
            <person name="Boniface M.C."/>
            <person name="Brunel D."/>
            <person name="Catrice O."/>
            <person name="Chaidir N."/>
            <person name="Claudel C."/>
            <person name="Donnadieu C."/>
            <person name="Faraut T."/>
            <person name="Fievet G."/>
            <person name="Helmstetter N."/>
            <person name="King M."/>
            <person name="Knapp S.J."/>
            <person name="Lai Z."/>
            <person name="Le Paslier M.C."/>
            <person name="Lippi Y."/>
            <person name="Lorenzon L."/>
            <person name="Mandel J.R."/>
            <person name="Marage G."/>
            <person name="Marchand G."/>
            <person name="Marquand E."/>
            <person name="Bret-Mestries E."/>
            <person name="Morien E."/>
            <person name="Nambeesan S."/>
            <person name="Nguyen T."/>
            <person name="Pegot-Espagnet P."/>
            <person name="Pouilly N."/>
            <person name="Raftis F."/>
            <person name="Sallet E."/>
            <person name="Schiex T."/>
            <person name="Thomas J."/>
            <person name="Vandecasteele C."/>
            <person name="Vares D."/>
            <person name="Vear F."/>
            <person name="Vautrin S."/>
            <person name="Crespi M."/>
            <person name="Mangin B."/>
            <person name="Burke J.M."/>
            <person name="Salse J."/>
            <person name="Munos S."/>
            <person name="Vincourt P."/>
            <person name="Rieseberg L.H."/>
            <person name="Langlade N.B."/>
        </authorList>
    </citation>
    <scope>NUCLEOTIDE SEQUENCE</scope>
    <source>
        <tissue evidence="2">Leaves</tissue>
    </source>
</reference>
<dbReference type="AlphaFoldDB" id="A0A9K3N654"/>
<organism evidence="2 3">
    <name type="scientific">Helianthus annuus</name>
    <name type="common">Common sunflower</name>
    <dbReference type="NCBI Taxonomy" id="4232"/>
    <lineage>
        <taxon>Eukaryota</taxon>
        <taxon>Viridiplantae</taxon>
        <taxon>Streptophyta</taxon>
        <taxon>Embryophyta</taxon>
        <taxon>Tracheophyta</taxon>
        <taxon>Spermatophyta</taxon>
        <taxon>Magnoliopsida</taxon>
        <taxon>eudicotyledons</taxon>
        <taxon>Gunneridae</taxon>
        <taxon>Pentapetalae</taxon>
        <taxon>asterids</taxon>
        <taxon>campanulids</taxon>
        <taxon>Asterales</taxon>
        <taxon>Asteraceae</taxon>
        <taxon>Asteroideae</taxon>
        <taxon>Heliantheae alliance</taxon>
        <taxon>Heliantheae</taxon>
        <taxon>Helianthus</taxon>
    </lineage>
</organism>
<sequence>MNKTYLRTAMTVINTEEMHRRDLTGASRTSGSTSSDLITLTRHESRHHRHRILHLLPPSNLRPNPPRNTLIPPDAFPQPFFVQFTT</sequence>
<protein>
    <submittedName>
        <fullName evidence="2">Uncharacterized protein</fullName>
    </submittedName>
</protein>
<feature type="compositionally biased region" description="Low complexity" evidence="1">
    <location>
        <begin position="56"/>
        <end position="73"/>
    </location>
</feature>
<feature type="region of interest" description="Disordered" evidence="1">
    <location>
        <begin position="56"/>
        <end position="75"/>
    </location>
</feature>
<reference evidence="2" key="2">
    <citation type="submission" date="2020-06" db="EMBL/GenBank/DDBJ databases">
        <title>Helianthus annuus Genome sequencing and assembly Release 2.</title>
        <authorList>
            <person name="Gouzy J."/>
            <person name="Langlade N."/>
            <person name="Munos S."/>
        </authorList>
    </citation>
    <scope>NUCLEOTIDE SEQUENCE</scope>
    <source>
        <tissue evidence="2">Leaves</tissue>
    </source>
</reference>
<evidence type="ECO:0000256" key="1">
    <source>
        <dbReference type="SAM" id="MobiDB-lite"/>
    </source>
</evidence>
<name>A0A9K3N654_HELAN</name>
<dbReference type="Proteomes" id="UP000215914">
    <property type="component" value="Unassembled WGS sequence"/>
</dbReference>
<dbReference type="EMBL" id="MNCJ02000324">
    <property type="protein sequence ID" value="KAF5788781.1"/>
    <property type="molecule type" value="Genomic_DNA"/>
</dbReference>
<gene>
    <name evidence="2" type="ORF">HanXRQr2_Chr09g0363041</name>
</gene>
<accession>A0A9K3N654</accession>